<sequence length="45" mass="5122">MNKEADVFTWGNLLEILSELSPRELQDPVDLQVVETMCKWGTTPS</sequence>
<reference evidence="1" key="1">
    <citation type="journal article" date="2015" name="Nature">
        <title>Complex archaea that bridge the gap between prokaryotes and eukaryotes.</title>
        <authorList>
            <person name="Spang A."/>
            <person name="Saw J.H."/>
            <person name="Jorgensen S.L."/>
            <person name="Zaremba-Niedzwiedzka K."/>
            <person name="Martijn J."/>
            <person name="Lind A.E."/>
            <person name="van Eijk R."/>
            <person name="Schleper C."/>
            <person name="Guy L."/>
            <person name="Ettema T.J."/>
        </authorList>
    </citation>
    <scope>NUCLEOTIDE SEQUENCE</scope>
</reference>
<gene>
    <name evidence="1" type="ORF">LCGC14_1224310</name>
</gene>
<dbReference type="AlphaFoldDB" id="A0A0F9NSQ5"/>
<evidence type="ECO:0000313" key="1">
    <source>
        <dbReference type="EMBL" id="KKM91865.1"/>
    </source>
</evidence>
<name>A0A0F9NSQ5_9ZZZZ</name>
<proteinExistence type="predicted"/>
<organism evidence="1">
    <name type="scientific">marine sediment metagenome</name>
    <dbReference type="NCBI Taxonomy" id="412755"/>
    <lineage>
        <taxon>unclassified sequences</taxon>
        <taxon>metagenomes</taxon>
        <taxon>ecological metagenomes</taxon>
    </lineage>
</organism>
<comment type="caution">
    <text evidence="1">The sequence shown here is derived from an EMBL/GenBank/DDBJ whole genome shotgun (WGS) entry which is preliminary data.</text>
</comment>
<accession>A0A0F9NSQ5</accession>
<dbReference type="EMBL" id="LAZR01006476">
    <property type="protein sequence ID" value="KKM91865.1"/>
    <property type="molecule type" value="Genomic_DNA"/>
</dbReference>
<protein>
    <submittedName>
        <fullName evidence="1">Uncharacterized protein</fullName>
    </submittedName>
</protein>